<evidence type="ECO:0000256" key="6">
    <source>
        <dbReference type="PIRNR" id="PIRNR018968"/>
    </source>
</evidence>
<feature type="transmembrane region" description="Helical" evidence="6">
    <location>
        <begin position="104"/>
        <end position="135"/>
    </location>
</feature>
<feature type="transmembrane region" description="Helical" evidence="6">
    <location>
        <begin position="199"/>
        <end position="218"/>
    </location>
</feature>
<dbReference type="EMBL" id="FRAG01000048">
    <property type="protein sequence ID" value="SHK32951.1"/>
    <property type="molecule type" value="Genomic_DNA"/>
</dbReference>
<feature type="transmembrane region" description="Helical" evidence="6">
    <location>
        <begin position="586"/>
        <end position="603"/>
    </location>
</feature>
<dbReference type="InterPro" id="IPR052536">
    <property type="entry name" value="ABC-4_Integral_Memb_Prot"/>
</dbReference>
<comment type="similarity">
    <text evidence="6">Belongs to the ABC-4 integral membrane protein family.</text>
</comment>
<evidence type="ECO:0000313" key="9">
    <source>
        <dbReference type="Proteomes" id="UP000184465"/>
    </source>
</evidence>
<dbReference type="GO" id="GO:0005886">
    <property type="term" value="C:plasma membrane"/>
    <property type="evidence" value="ECO:0007669"/>
    <property type="project" value="UniProtKB-SubCell"/>
</dbReference>
<reference evidence="9" key="1">
    <citation type="submission" date="2016-11" db="EMBL/GenBank/DDBJ databases">
        <authorList>
            <person name="Varghese N."/>
            <person name="Submissions S."/>
        </authorList>
    </citation>
    <scope>NUCLEOTIDE SEQUENCE [LARGE SCALE GENOMIC DNA]</scope>
    <source>
        <strain evidence="9">DSM 15212 / CIP 107654 / DViRD3</strain>
    </source>
</reference>
<feature type="transmembrane region" description="Helical" evidence="6">
    <location>
        <begin position="623"/>
        <end position="647"/>
    </location>
</feature>
<evidence type="ECO:0000256" key="5">
    <source>
        <dbReference type="ARBA" id="ARBA00023136"/>
    </source>
</evidence>
<keyword evidence="6" id="KW-0813">Transport</keyword>
<evidence type="ECO:0000256" key="3">
    <source>
        <dbReference type="ARBA" id="ARBA00022692"/>
    </source>
</evidence>
<dbReference type="InterPro" id="IPR027022">
    <property type="entry name" value="ABC_permease_BceB-typ"/>
</dbReference>
<keyword evidence="3 6" id="KW-0812">Transmembrane</keyword>
<dbReference type="Proteomes" id="UP000184465">
    <property type="component" value="Unassembled WGS sequence"/>
</dbReference>
<evidence type="ECO:0000256" key="1">
    <source>
        <dbReference type="ARBA" id="ARBA00004651"/>
    </source>
</evidence>
<feature type="transmembrane region" description="Helical" evidence="6">
    <location>
        <begin position="58"/>
        <end position="76"/>
    </location>
</feature>
<keyword evidence="4 6" id="KW-1133">Transmembrane helix</keyword>
<dbReference type="GO" id="GO:0055085">
    <property type="term" value="P:transmembrane transport"/>
    <property type="evidence" value="ECO:0007669"/>
    <property type="project" value="UniProtKB-UniRule"/>
</dbReference>
<dbReference type="AlphaFoldDB" id="A0A1M6RKD5"/>
<keyword evidence="9" id="KW-1185">Reference proteome</keyword>
<feature type="transmembrane region" description="Helical" evidence="6">
    <location>
        <begin position="230"/>
        <end position="249"/>
    </location>
</feature>
<dbReference type="Pfam" id="PF02687">
    <property type="entry name" value="FtsX"/>
    <property type="match status" value="1"/>
</dbReference>
<evidence type="ECO:0000256" key="4">
    <source>
        <dbReference type="ARBA" id="ARBA00022989"/>
    </source>
</evidence>
<evidence type="ECO:0000259" key="7">
    <source>
        <dbReference type="Pfam" id="PF02687"/>
    </source>
</evidence>
<keyword evidence="2 6" id="KW-1003">Cell membrane</keyword>
<name>A0A1M6RKD5_PARC5</name>
<comment type="subcellular location">
    <subcellularLocation>
        <location evidence="1 6">Cell membrane</location>
        <topology evidence="1 6">Multi-pass membrane protein</topology>
    </subcellularLocation>
</comment>
<evidence type="ECO:0000313" key="8">
    <source>
        <dbReference type="EMBL" id="SHK32951.1"/>
    </source>
</evidence>
<keyword evidence="5 6" id="KW-0472">Membrane</keyword>
<gene>
    <name evidence="8" type="ORF">SAMN02745912_02995</name>
</gene>
<dbReference type="PANTHER" id="PTHR46795:SF3">
    <property type="entry name" value="ABC TRANSPORTER PERMEASE"/>
    <property type="match status" value="1"/>
</dbReference>
<feature type="transmembrane region" description="Helical" evidence="6">
    <location>
        <begin position="528"/>
        <end position="552"/>
    </location>
</feature>
<dbReference type="InterPro" id="IPR003838">
    <property type="entry name" value="ABC3_permease_C"/>
</dbReference>
<feature type="transmembrane region" description="Helical" evidence="6">
    <location>
        <begin position="20"/>
        <end position="38"/>
    </location>
</feature>
<dbReference type="STRING" id="1121301.SAMN02745912_02995"/>
<proteinExistence type="inferred from homology"/>
<evidence type="ECO:0000256" key="2">
    <source>
        <dbReference type="ARBA" id="ARBA00022475"/>
    </source>
</evidence>
<dbReference type="PIRSF" id="PIRSF018968">
    <property type="entry name" value="ABC_permease_BceB"/>
    <property type="match status" value="1"/>
</dbReference>
<accession>A0A1M6RKD5</accession>
<sequence>MKLYKLALSNIKRNLKKYIMYFFSLSFSVFTAYTFFALLQNEYVLMAFKYDERYKSLLTSFGIVIMVFVMFFLISSNKSFIKARKKEISTYSLFGMTNARIGKLLFLEIIIVGFVALIIGIGVGIFFSKLIAMILLDISLVSFMGDIEFTISPKAAYITAIIFISIFSVMGLSGLRVINKFELVDLFKAHKVSEGRTKGAVIFLILSIILIGFGYYLASGSNPISVVNSSIPILVLVIIGTYLFFWGGLPKVLDIIKRNKGDYYRGVNLISTSGFSHRMKSIGTVMATIAVLSAVATTAIATGYTLYYNIENDVYEQLGYDMYFYGGQEKVLDDVEAVFKKHNIKIIKKLTIQRYTCPSSIEVSEVENSYFRITKEDYFRVYPESLYNKLMSISRCDYKPLKVRAGEAIYVYPFLNDRHRIADAVNGQELNFKDRELTVTSTIKSRLLFFGAKHMIVINDDDFNHLLKIGDITDTDRVGNTYDKVTVFTYEKSLKSTELNRELTKILFASTSGFRTAYNLYEESLQTFGLICFIGFFMGVVFILMTASLLYFKQIMAAEEERHQYRMLRKIGLDEDTERKVISKRLIPVFLIPLLIGIVHSIFAMKSADTIVFSNMIANENSYITVLLCSAVMYGIYAVVYSIFYFITKGQYSRIVKTERK</sequence>
<dbReference type="RefSeq" id="WP_073151820.1">
    <property type="nucleotide sequence ID" value="NZ_FRAG01000048.1"/>
</dbReference>
<protein>
    <submittedName>
        <fullName evidence="8">Putative ABC transport system permease protein</fullName>
    </submittedName>
</protein>
<dbReference type="OrthoDB" id="9781780at2"/>
<feature type="transmembrane region" description="Helical" evidence="6">
    <location>
        <begin position="155"/>
        <end position="178"/>
    </location>
</feature>
<dbReference type="PANTHER" id="PTHR46795">
    <property type="entry name" value="ABC TRANSPORTER PERMEASE-RELATED-RELATED"/>
    <property type="match status" value="1"/>
</dbReference>
<feature type="transmembrane region" description="Helical" evidence="6">
    <location>
        <begin position="285"/>
        <end position="307"/>
    </location>
</feature>
<feature type="domain" description="ABC3 transporter permease C-terminal" evidence="7">
    <location>
        <begin position="60"/>
        <end position="180"/>
    </location>
</feature>
<organism evidence="8 9">
    <name type="scientific">Paramaledivibacter caminithermalis (strain DSM 15212 / CIP 107654 / DViRD3)</name>
    <name type="common">Clostridium caminithermale</name>
    <dbReference type="NCBI Taxonomy" id="1121301"/>
    <lineage>
        <taxon>Bacteria</taxon>
        <taxon>Bacillati</taxon>
        <taxon>Bacillota</taxon>
        <taxon>Clostridia</taxon>
        <taxon>Peptostreptococcales</taxon>
        <taxon>Caminicellaceae</taxon>
        <taxon>Paramaledivibacter</taxon>
    </lineage>
</organism>